<keyword evidence="1 2" id="KW-0175">Coiled coil</keyword>
<protein>
    <submittedName>
        <fullName evidence="5">Coiled-coil domain-containing protein 3-like protein</fullName>
    </submittedName>
</protein>
<evidence type="ECO:0000256" key="2">
    <source>
        <dbReference type="SAM" id="Coils"/>
    </source>
</evidence>
<dbReference type="Pfam" id="PF15295">
    <property type="entry name" value="CCDC50_N"/>
    <property type="match status" value="1"/>
</dbReference>
<dbReference type="PANTHER" id="PTHR22115">
    <property type="entry name" value="C3ORF6 PROTEIN-RELATED"/>
    <property type="match status" value="1"/>
</dbReference>
<comment type="caution">
    <text evidence="5">The sequence shown here is derived from an EMBL/GenBank/DDBJ whole genome shotgun (WGS) entry which is preliminary data.</text>
</comment>
<proteinExistence type="predicted"/>
<sequence length="390" mass="45034">MAASKTLDVSVPHGKVTEVCKEWSVKEDGVLAYKLQNEEIEQHYEGNRLKSKLGRIDFHKAKHLQEDEQRKLDEERQRMQQQLEDEHLAQEIQSQLLLEERRREAALREEDERIAKKLQQKEKERLLKRRLEREKMQVEKIKLEKGFNVDDPLENGHDLACNHSETNRDYLSEIDLSEFCMKPPPGLSEEEMKQFLAEQDAEIALFLQQQEAKVKDATLKEKQMLVEAQDYEIARILQKEEKAKAKRLREKARQKSLQKQLQNEIGTSVDDEYNVNGFSFSSNAAPESNKKSDEETNGVIRRELPPIPAYHNIAMDLDPTYKGNANNLNNGLYYAQVYQVSPSSSPSDSPTSSLRSPNSTSLPYLPVQGQKRNSSERNKSKKNKDGCKTH</sequence>
<name>A0A3S3PD33_9ACAR</name>
<evidence type="ECO:0000313" key="6">
    <source>
        <dbReference type="Proteomes" id="UP000285301"/>
    </source>
</evidence>
<dbReference type="PANTHER" id="PTHR22115:SF4">
    <property type="entry name" value="COILED-COIL DOMAIN-CONTAINING PROTEIN"/>
    <property type="match status" value="1"/>
</dbReference>
<organism evidence="5 6">
    <name type="scientific">Dinothrombium tinctorium</name>
    <dbReference type="NCBI Taxonomy" id="1965070"/>
    <lineage>
        <taxon>Eukaryota</taxon>
        <taxon>Metazoa</taxon>
        <taxon>Ecdysozoa</taxon>
        <taxon>Arthropoda</taxon>
        <taxon>Chelicerata</taxon>
        <taxon>Arachnida</taxon>
        <taxon>Acari</taxon>
        <taxon>Acariformes</taxon>
        <taxon>Trombidiformes</taxon>
        <taxon>Prostigmata</taxon>
        <taxon>Anystina</taxon>
        <taxon>Parasitengona</taxon>
        <taxon>Trombidioidea</taxon>
        <taxon>Trombidiidae</taxon>
        <taxon>Dinothrombium</taxon>
    </lineage>
</organism>
<evidence type="ECO:0000256" key="3">
    <source>
        <dbReference type="SAM" id="MobiDB-lite"/>
    </source>
</evidence>
<dbReference type="Proteomes" id="UP000285301">
    <property type="component" value="Unassembled WGS sequence"/>
</dbReference>
<feature type="compositionally biased region" description="Basic and acidic residues" evidence="3">
    <location>
        <begin position="288"/>
        <end position="298"/>
    </location>
</feature>
<reference evidence="5 6" key="1">
    <citation type="journal article" date="2018" name="Gigascience">
        <title>Genomes of trombidid mites reveal novel predicted allergens and laterally-transferred genes associated with secondary metabolism.</title>
        <authorList>
            <person name="Dong X."/>
            <person name="Chaisiri K."/>
            <person name="Xia D."/>
            <person name="Armstrong S.D."/>
            <person name="Fang Y."/>
            <person name="Donnelly M.J."/>
            <person name="Kadowaki T."/>
            <person name="McGarry J.W."/>
            <person name="Darby A.C."/>
            <person name="Makepeace B.L."/>
        </authorList>
    </citation>
    <scope>NUCLEOTIDE SEQUENCE [LARGE SCALE GENOMIC DNA]</scope>
    <source>
        <strain evidence="5">UoL-WK</strain>
    </source>
</reference>
<gene>
    <name evidence="5" type="ORF">B4U79_15625</name>
</gene>
<feature type="region of interest" description="Disordered" evidence="3">
    <location>
        <begin position="340"/>
        <end position="390"/>
    </location>
</feature>
<feature type="coiled-coil region" evidence="2">
    <location>
        <begin position="62"/>
        <end position="144"/>
    </location>
</feature>
<feature type="compositionally biased region" description="Low complexity" evidence="3">
    <location>
        <begin position="340"/>
        <end position="363"/>
    </location>
</feature>
<dbReference type="InterPro" id="IPR029311">
    <property type="entry name" value="CCDC50_N"/>
</dbReference>
<feature type="region of interest" description="Disordered" evidence="3">
    <location>
        <begin position="278"/>
        <end position="298"/>
    </location>
</feature>
<accession>A0A3S3PD33</accession>
<evidence type="ECO:0000259" key="4">
    <source>
        <dbReference type="Pfam" id="PF15295"/>
    </source>
</evidence>
<feature type="compositionally biased region" description="Basic and acidic residues" evidence="3">
    <location>
        <begin position="373"/>
        <end position="390"/>
    </location>
</feature>
<evidence type="ECO:0000313" key="5">
    <source>
        <dbReference type="EMBL" id="RWS06046.1"/>
    </source>
</evidence>
<evidence type="ECO:0000256" key="1">
    <source>
        <dbReference type="ARBA" id="ARBA00023054"/>
    </source>
</evidence>
<dbReference type="OrthoDB" id="9994767at2759"/>
<keyword evidence="6" id="KW-1185">Reference proteome</keyword>
<dbReference type="InterPro" id="IPR039303">
    <property type="entry name" value="CCDC50"/>
</dbReference>
<dbReference type="EMBL" id="NCKU01004371">
    <property type="protein sequence ID" value="RWS06046.1"/>
    <property type="molecule type" value="Genomic_DNA"/>
</dbReference>
<dbReference type="AlphaFoldDB" id="A0A3S3PD33"/>
<feature type="domain" description="Coiled-coil" evidence="4">
    <location>
        <begin position="11"/>
        <end position="129"/>
    </location>
</feature>